<name>F5XEX3_MICPN</name>
<evidence type="ECO:0000256" key="2">
    <source>
        <dbReference type="ARBA" id="ARBA00007524"/>
    </source>
</evidence>
<keyword evidence="3 6" id="KW-0812">Transmembrane</keyword>
<dbReference type="GO" id="GO:0004029">
    <property type="term" value="F:aldehyde dehydrogenase (NAD+) activity"/>
    <property type="evidence" value="ECO:0007669"/>
    <property type="project" value="TreeGrafter"/>
</dbReference>
<keyword evidence="9" id="KW-1185">Reference proteome</keyword>
<protein>
    <recommendedName>
        <fullName evidence="7">NAD(P)-binding domain-containing protein</fullName>
    </recommendedName>
</protein>
<dbReference type="RefSeq" id="WP_013863211.1">
    <property type="nucleotide sequence ID" value="NC_015635.1"/>
</dbReference>
<gene>
    <name evidence="8" type="ordered locus">MLP_23250</name>
</gene>
<dbReference type="InterPro" id="IPR004307">
    <property type="entry name" value="TspO_MBR"/>
</dbReference>
<dbReference type="KEGG" id="mph:MLP_23250"/>
<comment type="subcellular location">
    <subcellularLocation>
        <location evidence="1">Membrane</location>
        <topology evidence="1">Multi-pass membrane protein</topology>
    </subcellularLocation>
</comment>
<feature type="domain" description="NAD(P)-binding" evidence="7">
    <location>
        <begin position="9"/>
        <end position="115"/>
    </location>
</feature>
<feature type="transmembrane region" description="Helical" evidence="6">
    <location>
        <begin position="309"/>
        <end position="327"/>
    </location>
</feature>
<dbReference type="Gene3D" id="1.20.1260.100">
    <property type="entry name" value="TspO/MBR protein"/>
    <property type="match status" value="1"/>
</dbReference>
<organism evidence="8 9">
    <name type="scientific">Microlunatus phosphovorus (strain ATCC 700054 / DSM 10555 / JCM 9379 / NBRC 101784 / NCIMB 13414 / VKM Ac-1990 / NM-1)</name>
    <dbReference type="NCBI Taxonomy" id="1032480"/>
    <lineage>
        <taxon>Bacteria</taxon>
        <taxon>Bacillati</taxon>
        <taxon>Actinomycetota</taxon>
        <taxon>Actinomycetes</taxon>
        <taxon>Propionibacteriales</taxon>
        <taxon>Propionibacteriaceae</taxon>
        <taxon>Microlunatus</taxon>
    </lineage>
</organism>
<reference evidence="8 9" key="1">
    <citation type="submission" date="2011-05" db="EMBL/GenBank/DDBJ databases">
        <title>Whole genome sequence of Microlunatus phosphovorus NM-1.</title>
        <authorList>
            <person name="Hosoyama A."/>
            <person name="Sasaki K."/>
            <person name="Harada T."/>
            <person name="Igarashi R."/>
            <person name="Kawakoshi A."/>
            <person name="Sasagawa M."/>
            <person name="Fukada J."/>
            <person name="Nakamura S."/>
            <person name="Katano Y."/>
            <person name="Hanada S."/>
            <person name="Kamagata Y."/>
            <person name="Nakamura N."/>
            <person name="Yamazaki S."/>
            <person name="Fujita N."/>
        </authorList>
    </citation>
    <scope>NUCLEOTIDE SEQUENCE [LARGE SCALE GENOMIC DNA]</scope>
    <source>
        <strain evidence="9">ATCC 700054 / DSM 10555 / JCM 9379 / NBRC 101784 / NCIMB 13414 / VKM Ac-1990 / NM-1</strain>
    </source>
</reference>
<dbReference type="EMBL" id="AP012204">
    <property type="protein sequence ID" value="BAK35339.1"/>
    <property type="molecule type" value="Genomic_DNA"/>
</dbReference>
<dbReference type="HOGENOM" id="CLU_616379_0_0_11"/>
<dbReference type="Proteomes" id="UP000007947">
    <property type="component" value="Chromosome"/>
</dbReference>
<evidence type="ECO:0000259" key="7">
    <source>
        <dbReference type="Pfam" id="PF13460"/>
    </source>
</evidence>
<evidence type="ECO:0000256" key="3">
    <source>
        <dbReference type="ARBA" id="ARBA00022692"/>
    </source>
</evidence>
<dbReference type="SUPFAM" id="SSF51735">
    <property type="entry name" value="NAD(P)-binding Rossmann-fold domains"/>
    <property type="match status" value="1"/>
</dbReference>
<evidence type="ECO:0000256" key="1">
    <source>
        <dbReference type="ARBA" id="ARBA00004141"/>
    </source>
</evidence>
<keyword evidence="4 6" id="KW-1133">Transmembrane helix</keyword>
<dbReference type="InterPro" id="IPR051783">
    <property type="entry name" value="NAD(P)-dependent_oxidoreduct"/>
</dbReference>
<dbReference type="PANTHER" id="PTHR48079:SF6">
    <property type="entry name" value="NAD(P)-BINDING DOMAIN-CONTAINING PROTEIN-RELATED"/>
    <property type="match status" value="1"/>
</dbReference>
<keyword evidence="5 6" id="KW-0472">Membrane</keyword>
<dbReference type="CDD" id="cd15904">
    <property type="entry name" value="TSPO_MBR"/>
    <property type="match status" value="1"/>
</dbReference>
<proteinExistence type="inferred from homology"/>
<dbReference type="FunFam" id="1.20.1260.100:FF:000001">
    <property type="entry name" value="translocator protein 2"/>
    <property type="match status" value="1"/>
</dbReference>
<dbReference type="STRING" id="1032480.MLP_23250"/>
<feature type="transmembrane region" description="Helical" evidence="6">
    <location>
        <begin position="348"/>
        <end position="370"/>
    </location>
</feature>
<dbReference type="GO" id="GO:0016020">
    <property type="term" value="C:membrane"/>
    <property type="evidence" value="ECO:0007669"/>
    <property type="project" value="UniProtKB-SubCell"/>
</dbReference>
<dbReference type="AlphaFoldDB" id="F5XEX3"/>
<accession>F5XEX3</accession>
<evidence type="ECO:0000256" key="6">
    <source>
        <dbReference type="SAM" id="Phobius"/>
    </source>
</evidence>
<evidence type="ECO:0000256" key="4">
    <source>
        <dbReference type="ARBA" id="ARBA00022989"/>
    </source>
</evidence>
<dbReference type="eggNOG" id="COG3476">
    <property type="taxonomic scope" value="Bacteria"/>
</dbReference>
<dbReference type="PANTHER" id="PTHR48079">
    <property type="entry name" value="PROTEIN YEEZ"/>
    <property type="match status" value="1"/>
</dbReference>
<dbReference type="Pfam" id="PF03073">
    <property type="entry name" value="TspO_MBR"/>
    <property type="match status" value="1"/>
</dbReference>
<dbReference type="InterPro" id="IPR016040">
    <property type="entry name" value="NAD(P)-bd_dom"/>
</dbReference>
<dbReference type="GO" id="GO:0005737">
    <property type="term" value="C:cytoplasm"/>
    <property type="evidence" value="ECO:0007669"/>
    <property type="project" value="TreeGrafter"/>
</dbReference>
<comment type="similarity">
    <text evidence="2">Belongs to the TspO/BZRP family.</text>
</comment>
<feature type="transmembrane region" description="Helical" evidence="6">
    <location>
        <begin position="382"/>
        <end position="403"/>
    </location>
</feature>
<evidence type="ECO:0000313" key="8">
    <source>
        <dbReference type="EMBL" id="BAK35339.1"/>
    </source>
</evidence>
<evidence type="ECO:0000256" key="5">
    <source>
        <dbReference type="ARBA" id="ARBA00023136"/>
    </source>
</evidence>
<dbReference type="OrthoDB" id="9774199at2"/>
<evidence type="ECO:0000313" key="9">
    <source>
        <dbReference type="Proteomes" id="UP000007947"/>
    </source>
</evidence>
<sequence>MSRTALVTGATGAVGSRLVPALLDAGWQVRVLSRSPDKLDSAWHERVEVVEGDAADPEVLRRALDGVEVAYYLLHSMDADGDFVERDRRLAHGFAAAAGAADVGRLVYLGGLHPDGPLSPHLASRVEVGEILLASGVPTAVLQAGVVLGADSASFAMLRHLTERLPVMVGPKWLQNRIQPIAVDDAVHYLVRAAELAPEVNRTIDIGMDEVLTYAEMMQRYARLAGLAPRLVATVPVLTPWLASHWVGLVTPVAAGVAKPLVGSLIHEAVRRDGDASRLLGDPAGGLLGYDKAVRCALAGTDPKRWSRTVLQVGAAVAACAVVGSVATTPDSSWYRRLRKPRWQPPPAAFPVVWTSLYAAITVAATATIAELEDQGREADAAAFWRALTVNLALNSGWSVVFFRLHRLPLATLWSALLAASSTDLARRAAATGPGKATALGAYAGWTGFATVLSGAVARLNRRH</sequence>
<dbReference type="InterPro" id="IPR036291">
    <property type="entry name" value="NAD(P)-bd_dom_sf"/>
</dbReference>
<dbReference type="Pfam" id="PF13460">
    <property type="entry name" value="NAD_binding_10"/>
    <property type="match status" value="1"/>
</dbReference>
<dbReference type="InterPro" id="IPR038330">
    <property type="entry name" value="TspO/MBR-related_sf"/>
</dbReference>
<dbReference type="eggNOG" id="COG0702">
    <property type="taxonomic scope" value="Bacteria"/>
</dbReference>
<dbReference type="Gene3D" id="3.40.50.720">
    <property type="entry name" value="NAD(P)-binding Rossmann-like Domain"/>
    <property type="match status" value="1"/>
</dbReference>